<sequence length="377" mass="43176">MSLARTRRHPPPGPHIQNGFRSSSNRNNNIGNHYNSGFHPNEISRKIRDHQYRLDADTGPSFKRRKFTTSNWEACGGHYLHNQVQQLTMINSVSSTTSSYYPGFPRPDTDLNRPLNHTAELPKAEDAPTFMSREEIDRCSPSRKDGIDSLRETHLRYSYCAFLQNLGVRLELPQTTIGTAMVLCHRFFVRRSHACHDRFLVATAALFLAAKSEETPRPLNTVLRLSYEICHKQDLAFFPYLLPADWFEQYRERILEAEHMILTTLDFELNVQHPYSPLTSILSKLGFSQSALVNLAWNLVSEGVFKNSVLTYVVFLLGGLIHYTCRILFTFEVETLGCCGLLALKEINQGRKEKEKKILLWSCFCNTLVTGLLARFS</sequence>
<dbReference type="Gene3D" id="1.10.472.10">
    <property type="entry name" value="Cyclin-like"/>
    <property type="match status" value="1"/>
</dbReference>
<dbReference type="GO" id="GO:0006357">
    <property type="term" value="P:regulation of transcription by RNA polymerase II"/>
    <property type="evidence" value="ECO:0007669"/>
    <property type="project" value="InterPro"/>
</dbReference>
<dbReference type="InterPro" id="IPR006671">
    <property type="entry name" value="Cyclin_N"/>
</dbReference>
<keyword evidence="1" id="KW-0195">Cyclin</keyword>
<dbReference type="Pfam" id="PF00134">
    <property type="entry name" value="Cyclin_N"/>
    <property type="match status" value="1"/>
</dbReference>
<dbReference type="InterPro" id="IPR043198">
    <property type="entry name" value="Cyclin/Ssn8"/>
</dbReference>
<dbReference type="InterPro" id="IPR013763">
    <property type="entry name" value="Cyclin-like_dom"/>
</dbReference>
<evidence type="ECO:0000313" key="5">
    <source>
        <dbReference type="Proteomes" id="UP000825729"/>
    </source>
</evidence>
<protein>
    <recommendedName>
        <fullName evidence="3">Cyclin-like domain-containing protein</fullName>
    </recommendedName>
</protein>
<evidence type="ECO:0000256" key="1">
    <source>
        <dbReference type="RuleBase" id="RU000383"/>
    </source>
</evidence>
<evidence type="ECO:0000256" key="2">
    <source>
        <dbReference type="SAM" id="MobiDB-lite"/>
    </source>
</evidence>
<name>A0AAV7FAE9_ARIFI</name>
<keyword evidence="5" id="KW-1185">Reference proteome</keyword>
<feature type="domain" description="Cyclin-like" evidence="3">
    <location>
        <begin position="161"/>
        <end position="263"/>
    </location>
</feature>
<feature type="region of interest" description="Disordered" evidence="2">
    <location>
        <begin position="1"/>
        <end position="41"/>
    </location>
</feature>
<dbReference type="PANTHER" id="PTHR10026">
    <property type="entry name" value="CYCLIN"/>
    <property type="match status" value="1"/>
</dbReference>
<dbReference type="EMBL" id="JAINDJ010000002">
    <property type="protein sequence ID" value="KAG9457918.1"/>
    <property type="molecule type" value="Genomic_DNA"/>
</dbReference>
<evidence type="ECO:0000313" key="4">
    <source>
        <dbReference type="EMBL" id="KAG9457918.1"/>
    </source>
</evidence>
<dbReference type="SMART" id="SM00385">
    <property type="entry name" value="CYCLIN"/>
    <property type="match status" value="1"/>
</dbReference>
<dbReference type="SUPFAM" id="SSF47954">
    <property type="entry name" value="Cyclin-like"/>
    <property type="match status" value="1"/>
</dbReference>
<feature type="compositionally biased region" description="Low complexity" evidence="2">
    <location>
        <begin position="18"/>
        <end position="37"/>
    </location>
</feature>
<reference evidence="4 5" key="1">
    <citation type="submission" date="2021-07" db="EMBL/GenBank/DDBJ databases">
        <title>The Aristolochia fimbriata genome: insights into angiosperm evolution, floral development and chemical biosynthesis.</title>
        <authorList>
            <person name="Jiao Y."/>
        </authorList>
    </citation>
    <scope>NUCLEOTIDE SEQUENCE [LARGE SCALE GENOMIC DNA]</scope>
    <source>
        <strain evidence="4">IBCAS-2021</strain>
        <tissue evidence="4">Leaf</tissue>
    </source>
</reference>
<dbReference type="Proteomes" id="UP000825729">
    <property type="component" value="Unassembled WGS sequence"/>
</dbReference>
<evidence type="ECO:0000259" key="3">
    <source>
        <dbReference type="SMART" id="SM00385"/>
    </source>
</evidence>
<dbReference type="AlphaFoldDB" id="A0AAV7FAE9"/>
<feature type="compositionally biased region" description="Basic residues" evidence="2">
    <location>
        <begin position="1"/>
        <end position="10"/>
    </location>
</feature>
<organism evidence="4 5">
    <name type="scientific">Aristolochia fimbriata</name>
    <name type="common">White veined hardy Dutchman's pipe vine</name>
    <dbReference type="NCBI Taxonomy" id="158543"/>
    <lineage>
        <taxon>Eukaryota</taxon>
        <taxon>Viridiplantae</taxon>
        <taxon>Streptophyta</taxon>
        <taxon>Embryophyta</taxon>
        <taxon>Tracheophyta</taxon>
        <taxon>Spermatophyta</taxon>
        <taxon>Magnoliopsida</taxon>
        <taxon>Magnoliidae</taxon>
        <taxon>Piperales</taxon>
        <taxon>Aristolochiaceae</taxon>
        <taxon>Aristolochia</taxon>
    </lineage>
</organism>
<proteinExistence type="inferred from homology"/>
<dbReference type="FunFam" id="1.10.472.10:FF:000212">
    <property type="entry name" value="Cyclin-T1-2"/>
    <property type="match status" value="1"/>
</dbReference>
<dbReference type="InterPro" id="IPR036915">
    <property type="entry name" value="Cyclin-like_sf"/>
</dbReference>
<accession>A0AAV7FAE9</accession>
<comment type="similarity">
    <text evidence="1">Belongs to the cyclin family.</text>
</comment>
<dbReference type="GO" id="GO:0016538">
    <property type="term" value="F:cyclin-dependent protein serine/threonine kinase regulator activity"/>
    <property type="evidence" value="ECO:0007669"/>
    <property type="project" value="InterPro"/>
</dbReference>
<comment type="caution">
    <text evidence="4">The sequence shown here is derived from an EMBL/GenBank/DDBJ whole genome shotgun (WGS) entry which is preliminary data.</text>
</comment>
<gene>
    <name evidence="4" type="ORF">H6P81_002426</name>
</gene>